<dbReference type="PANTHER" id="PTHR40392">
    <property type="entry name" value="2-PHOSPHO-L-LACTATE GUANYLYLTRANSFERASE"/>
    <property type="match status" value="1"/>
</dbReference>
<name>A0ABP7BL69_9MICO</name>
<dbReference type="NCBIfam" id="TIGR03552">
    <property type="entry name" value="F420_cofC"/>
    <property type="match status" value="1"/>
</dbReference>
<feature type="region of interest" description="Disordered" evidence="5">
    <location>
        <begin position="1"/>
        <end position="29"/>
    </location>
</feature>
<dbReference type="InterPro" id="IPR029044">
    <property type="entry name" value="Nucleotide-diphossugar_trans"/>
</dbReference>
<protein>
    <submittedName>
        <fullName evidence="6">2-phospho-L-lactate guanylyltransferase</fullName>
    </submittedName>
</protein>
<evidence type="ECO:0000256" key="4">
    <source>
        <dbReference type="ARBA" id="ARBA00023134"/>
    </source>
</evidence>
<accession>A0ABP7BL69</accession>
<keyword evidence="4" id="KW-0342">GTP-binding</keyword>
<evidence type="ECO:0000256" key="3">
    <source>
        <dbReference type="ARBA" id="ARBA00022741"/>
    </source>
</evidence>
<evidence type="ECO:0000256" key="2">
    <source>
        <dbReference type="ARBA" id="ARBA00022695"/>
    </source>
</evidence>
<keyword evidence="1" id="KW-0808">Transferase</keyword>
<organism evidence="6 7">
    <name type="scientific">Microbacterium marinilacus</name>
    <dbReference type="NCBI Taxonomy" id="415209"/>
    <lineage>
        <taxon>Bacteria</taxon>
        <taxon>Bacillati</taxon>
        <taxon>Actinomycetota</taxon>
        <taxon>Actinomycetes</taxon>
        <taxon>Micrococcales</taxon>
        <taxon>Microbacteriaceae</taxon>
        <taxon>Microbacterium</taxon>
    </lineage>
</organism>
<dbReference type="GO" id="GO:0016779">
    <property type="term" value="F:nucleotidyltransferase activity"/>
    <property type="evidence" value="ECO:0007669"/>
    <property type="project" value="UniProtKB-KW"/>
</dbReference>
<dbReference type="SUPFAM" id="SSF53448">
    <property type="entry name" value="Nucleotide-diphospho-sugar transferases"/>
    <property type="match status" value="1"/>
</dbReference>
<gene>
    <name evidence="6" type="primary">cofC</name>
    <name evidence="6" type="ORF">GCM10022202_24870</name>
</gene>
<dbReference type="InterPro" id="IPR002835">
    <property type="entry name" value="CofC"/>
</dbReference>
<dbReference type="Proteomes" id="UP001410795">
    <property type="component" value="Unassembled WGS sequence"/>
</dbReference>
<keyword evidence="3" id="KW-0547">Nucleotide-binding</keyword>
<sequence length="234" mass="23547">MPDEALPDEASSDETLPEDAALDGAGPLPRPPAGVTGWAVVVPVKGASGKSRLELPAAAGRRRGELARAIALDTLDAVFRATHVSTVIVVTSDADIVAALQGRALIVPDPGSGLNPAVSAGLAAAPSSLPRAALLGDLPALSPRDLDSALQLAAEVPLGVVPDAEGTGTTLVTARAGQRLQPAFGAASRARHEEAGLAVLDVPPASTLRRDVDTVDQLRAAAAMGLGRRTSALL</sequence>
<keyword evidence="7" id="KW-1185">Reference proteome</keyword>
<feature type="compositionally biased region" description="Acidic residues" evidence="5">
    <location>
        <begin position="1"/>
        <end position="21"/>
    </location>
</feature>
<evidence type="ECO:0000313" key="7">
    <source>
        <dbReference type="Proteomes" id="UP001410795"/>
    </source>
</evidence>
<comment type="caution">
    <text evidence="6">The sequence shown here is derived from an EMBL/GenBank/DDBJ whole genome shotgun (WGS) entry which is preliminary data.</text>
</comment>
<dbReference type="EMBL" id="BAAAYV010000012">
    <property type="protein sequence ID" value="GAA3662391.1"/>
    <property type="molecule type" value="Genomic_DNA"/>
</dbReference>
<keyword evidence="2 6" id="KW-0548">Nucleotidyltransferase</keyword>
<dbReference type="Pfam" id="PF01983">
    <property type="entry name" value="CofC"/>
    <property type="match status" value="1"/>
</dbReference>
<evidence type="ECO:0000313" key="6">
    <source>
        <dbReference type="EMBL" id="GAA3662391.1"/>
    </source>
</evidence>
<reference evidence="7" key="1">
    <citation type="journal article" date="2019" name="Int. J. Syst. Evol. Microbiol.">
        <title>The Global Catalogue of Microorganisms (GCM) 10K type strain sequencing project: providing services to taxonomists for standard genome sequencing and annotation.</title>
        <authorList>
            <consortium name="The Broad Institute Genomics Platform"/>
            <consortium name="The Broad Institute Genome Sequencing Center for Infectious Disease"/>
            <person name="Wu L."/>
            <person name="Ma J."/>
        </authorList>
    </citation>
    <scope>NUCLEOTIDE SEQUENCE [LARGE SCALE GENOMIC DNA]</scope>
    <source>
        <strain evidence="7">JCM 16546</strain>
    </source>
</reference>
<evidence type="ECO:0000256" key="5">
    <source>
        <dbReference type="SAM" id="MobiDB-lite"/>
    </source>
</evidence>
<dbReference type="PANTHER" id="PTHR40392:SF1">
    <property type="entry name" value="2-PHOSPHO-L-LACTATE GUANYLYLTRANSFERASE"/>
    <property type="match status" value="1"/>
</dbReference>
<evidence type="ECO:0000256" key="1">
    <source>
        <dbReference type="ARBA" id="ARBA00022679"/>
    </source>
</evidence>
<dbReference type="Gene3D" id="3.90.550.10">
    <property type="entry name" value="Spore Coat Polysaccharide Biosynthesis Protein SpsA, Chain A"/>
    <property type="match status" value="1"/>
</dbReference>
<proteinExistence type="predicted"/>